<dbReference type="AlphaFoldDB" id="A0A0G3GZN8"/>
<dbReference type="PANTHER" id="PTHR38658">
    <property type="entry name" value="OXPP CYCLE PROTEIN OPCA-RELATED"/>
    <property type="match status" value="1"/>
</dbReference>
<dbReference type="Proteomes" id="UP000035199">
    <property type="component" value="Chromosome"/>
</dbReference>
<accession>A0A0G3GZN8</accession>
<dbReference type="Pfam" id="PF10128">
    <property type="entry name" value="OpcA_G6PD_assem"/>
    <property type="match status" value="1"/>
</dbReference>
<protein>
    <submittedName>
        <fullName evidence="3">Glucose-6-P dehydrogenase subunit</fullName>
    </submittedName>
</protein>
<dbReference type="InterPro" id="IPR046802">
    <property type="entry name" value="OpcA_G6PD_C"/>
</dbReference>
<dbReference type="Pfam" id="PF20171">
    <property type="entry name" value="OpcA_G6PD_C"/>
    <property type="match status" value="1"/>
</dbReference>
<dbReference type="STRING" id="571915.CMUST_08405"/>
<name>A0A0G3GZN8_9CORY</name>
<reference evidence="3 4" key="1">
    <citation type="journal article" date="2015" name="Genome Announc.">
        <title>Complete Genome Sequence of the Type Strain Corynebacterium mustelae DSM 45274, Isolated from Various Tissues of a Male Ferret with Lethal Sepsis.</title>
        <authorList>
            <person name="Ruckert C."/>
            <person name="Eimer J."/>
            <person name="Winkler A."/>
            <person name="Tauch A."/>
        </authorList>
    </citation>
    <scope>NUCLEOTIDE SEQUENCE [LARGE SCALE GENOMIC DNA]</scope>
    <source>
        <strain evidence="3 4">DSM 45274</strain>
    </source>
</reference>
<evidence type="ECO:0000313" key="3">
    <source>
        <dbReference type="EMBL" id="AKK06005.1"/>
    </source>
</evidence>
<proteinExistence type="predicted"/>
<feature type="domain" description="Glucose-6-phosphate dehydrogenase assembly protein OpcA C-terminal" evidence="2">
    <location>
        <begin position="166"/>
        <end position="302"/>
    </location>
</feature>
<evidence type="ECO:0000259" key="1">
    <source>
        <dbReference type="Pfam" id="PF10128"/>
    </source>
</evidence>
<dbReference type="PATRIC" id="fig|571915.4.peg.1784"/>
<dbReference type="InterPro" id="IPR046801">
    <property type="entry name" value="OpcA_G6PD_N"/>
</dbReference>
<dbReference type="KEGG" id="cmv:CMUST_08405"/>
<gene>
    <name evidence="3" type="ORF">CMUST_08405</name>
</gene>
<organism evidence="3 4">
    <name type="scientific">Corynebacterium mustelae</name>
    <dbReference type="NCBI Taxonomy" id="571915"/>
    <lineage>
        <taxon>Bacteria</taxon>
        <taxon>Bacillati</taxon>
        <taxon>Actinomycetota</taxon>
        <taxon>Actinomycetes</taxon>
        <taxon>Mycobacteriales</taxon>
        <taxon>Corynebacteriaceae</taxon>
        <taxon>Corynebacterium</taxon>
    </lineage>
</organism>
<feature type="domain" description="Glucose-6-phosphate dehydrogenase assembly protein OpcA N-terminal" evidence="1">
    <location>
        <begin position="53"/>
        <end position="151"/>
    </location>
</feature>
<evidence type="ECO:0000259" key="2">
    <source>
        <dbReference type="Pfam" id="PF20171"/>
    </source>
</evidence>
<dbReference type="InterPro" id="IPR004555">
    <property type="entry name" value="G6PDH_assembly_OpcA"/>
</dbReference>
<reference evidence="4" key="2">
    <citation type="submission" date="2015-05" db="EMBL/GenBank/DDBJ databases">
        <title>Complete genome sequence of Corynebacterium mustelae DSM 45274, isolated from various tissues of a male ferret with lethal sepsis.</title>
        <authorList>
            <person name="Ruckert C."/>
            <person name="Albersmeier A."/>
            <person name="Winkler A."/>
            <person name="Tauch A."/>
        </authorList>
    </citation>
    <scope>NUCLEOTIDE SEQUENCE [LARGE SCALE GENOMIC DNA]</scope>
    <source>
        <strain evidence="4">DSM 45274</strain>
    </source>
</reference>
<sequence>MMIFELPNTDTREIAKTLVRIRDTGTLGTTSRVLTLIVVAKSTDDISKIFSAANDASREHPSRIIVLVTGEADCPTQLDAQVGIGGDAGASEVIIIRLEGEVTRHLVHVVTPLLLPDTPIVVWWPFAAPVNPSEDPLGKIAQRRITDAESDPIVDALYNRRSSYEPGDSDFSWARLTPWRGVLASTLEQPPHEMITEATVYGPAHSSSVDLAAGWLVDRLGVSVARIATDTNSLGSIPVTRVELVRPSGTIVLESLPDNQTIEVSIPHRPTARVAVNLRTEADCLAEELRHLDPDEAYAQALRGLTRVTYPIV</sequence>
<dbReference type="EMBL" id="CP011542">
    <property type="protein sequence ID" value="AKK06005.1"/>
    <property type="molecule type" value="Genomic_DNA"/>
</dbReference>
<keyword evidence="4" id="KW-1185">Reference proteome</keyword>
<dbReference type="PANTHER" id="PTHR38658:SF1">
    <property type="entry name" value="OXPP CYCLE PROTEIN OPCA-RELATED"/>
    <property type="match status" value="1"/>
</dbReference>
<evidence type="ECO:0000313" key="4">
    <source>
        <dbReference type="Proteomes" id="UP000035199"/>
    </source>
</evidence>